<keyword evidence="1" id="KW-0472">Membrane</keyword>
<dbReference type="STRING" id="28442.SAMN05443574_10679"/>
<feature type="transmembrane region" description="Helical" evidence="1">
    <location>
        <begin position="12"/>
        <end position="34"/>
    </location>
</feature>
<dbReference type="Proteomes" id="UP000182573">
    <property type="component" value="Unassembled WGS sequence"/>
</dbReference>
<keyword evidence="1" id="KW-1133">Transmembrane helix</keyword>
<feature type="transmembrane region" description="Helical" evidence="1">
    <location>
        <begin position="41"/>
        <end position="59"/>
    </location>
</feature>
<feature type="transmembrane region" description="Helical" evidence="1">
    <location>
        <begin position="141"/>
        <end position="171"/>
    </location>
</feature>
<gene>
    <name evidence="2" type="ORF">SAMN05443574_10679</name>
</gene>
<dbReference type="AlphaFoldDB" id="A0A1H2VXI4"/>
<accession>A0A1H2VXI4</accession>
<evidence type="ECO:0000256" key="1">
    <source>
        <dbReference type="SAM" id="Phobius"/>
    </source>
</evidence>
<proteinExistence type="predicted"/>
<evidence type="ECO:0000313" key="2">
    <source>
        <dbReference type="EMBL" id="SDW72951.1"/>
    </source>
</evidence>
<dbReference type="EMBL" id="FNOF01000006">
    <property type="protein sequence ID" value="SDW72951.1"/>
    <property type="molecule type" value="Genomic_DNA"/>
</dbReference>
<protein>
    <submittedName>
        <fullName evidence="2">Zinc transporter, ZIP family</fullName>
    </submittedName>
</protein>
<feature type="transmembrane region" description="Helical" evidence="1">
    <location>
        <begin position="270"/>
        <end position="287"/>
    </location>
</feature>
<feature type="transmembrane region" description="Helical" evidence="1">
    <location>
        <begin position="218"/>
        <end position="237"/>
    </location>
</feature>
<evidence type="ECO:0000313" key="3">
    <source>
        <dbReference type="Proteomes" id="UP000182573"/>
    </source>
</evidence>
<reference evidence="2 3" key="1">
    <citation type="submission" date="2016-10" db="EMBL/GenBank/DDBJ databases">
        <authorList>
            <person name="de Groot N.N."/>
        </authorList>
    </citation>
    <scope>NUCLEOTIDE SEQUENCE [LARGE SCALE GENOMIC DNA]</scope>
    <source>
        <strain evidence="2 3">DSM 3756</strain>
    </source>
</reference>
<feature type="transmembrane region" description="Helical" evidence="1">
    <location>
        <begin position="102"/>
        <end position="121"/>
    </location>
</feature>
<feature type="transmembrane region" description="Helical" evidence="1">
    <location>
        <begin position="71"/>
        <end position="90"/>
    </location>
</feature>
<keyword evidence="1" id="KW-0812">Transmembrane</keyword>
<sequence>MSINSNSVFNNAGRISAAGIASVVGLIVLSAVAVTGGASKVLVISWVAFIAMALGAWLGARADETNPYRLVWGYGLASGAMVTSAAMFLVPQAMGLGGQAGAARIGGVGIAAGLVVGYGTHTIGHRLTHVETSFDMTTLAIAAHALSAGLVIGLVYASMPELGILLGLAIVSHKGPAGYAAARRLGRSDKSATALLLPAAGVGLTAIPSALLPVPESALLNAVIFGFAAGIFLHVAMDFLPNCEAGSEIDEVCELHDHSHDLLDELRTHAVGSTVVGAAVIVLAWVAI</sequence>
<name>A0A1H2VXI4_HALVA</name>
<dbReference type="RefSeq" id="WP_004516745.1">
    <property type="nucleotide sequence ID" value="NZ_FNOF01000006.1"/>
</dbReference>
<organism evidence="2 3">
    <name type="scientific">Haloarcula vallismortis</name>
    <name type="common">Halobacterium vallismortis</name>
    <dbReference type="NCBI Taxonomy" id="28442"/>
    <lineage>
        <taxon>Archaea</taxon>
        <taxon>Methanobacteriati</taxon>
        <taxon>Methanobacteriota</taxon>
        <taxon>Stenosarchaea group</taxon>
        <taxon>Halobacteria</taxon>
        <taxon>Halobacteriales</taxon>
        <taxon>Haloarculaceae</taxon>
        <taxon>Haloarcula</taxon>
    </lineage>
</organism>
<feature type="transmembrane region" description="Helical" evidence="1">
    <location>
        <begin position="192"/>
        <end position="212"/>
    </location>
</feature>